<evidence type="ECO:0000313" key="2">
    <source>
        <dbReference type="EMBL" id="KAJ1103949.1"/>
    </source>
</evidence>
<accession>A0AAV7MLB0</accession>
<keyword evidence="3" id="KW-1185">Reference proteome</keyword>
<feature type="region of interest" description="Disordered" evidence="1">
    <location>
        <begin position="1"/>
        <end position="43"/>
    </location>
</feature>
<protein>
    <submittedName>
        <fullName evidence="2">Uncharacterized protein</fullName>
    </submittedName>
</protein>
<dbReference type="AlphaFoldDB" id="A0AAV7MLB0"/>
<sequence length="120" mass="13522">MDAAEGSEDGAPAVQWKQTRMSVTGRLGTLDEVKPQHEAKREPTRRPLHIYYEYWALSGDEPSIRKESLQQQLPDMNGEGGEATVQETLDNLRHANGEDLMLIATLDKYQGDNFFSLSDQ</sequence>
<evidence type="ECO:0000256" key="1">
    <source>
        <dbReference type="SAM" id="MobiDB-lite"/>
    </source>
</evidence>
<evidence type="ECO:0000313" key="3">
    <source>
        <dbReference type="Proteomes" id="UP001066276"/>
    </source>
</evidence>
<organism evidence="2 3">
    <name type="scientific">Pleurodeles waltl</name>
    <name type="common">Iberian ribbed newt</name>
    <dbReference type="NCBI Taxonomy" id="8319"/>
    <lineage>
        <taxon>Eukaryota</taxon>
        <taxon>Metazoa</taxon>
        <taxon>Chordata</taxon>
        <taxon>Craniata</taxon>
        <taxon>Vertebrata</taxon>
        <taxon>Euteleostomi</taxon>
        <taxon>Amphibia</taxon>
        <taxon>Batrachia</taxon>
        <taxon>Caudata</taxon>
        <taxon>Salamandroidea</taxon>
        <taxon>Salamandridae</taxon>
        <taxon>Pleurodelinae</taxon>
        <taxon>Pleurodeles</taxon>
    </lineage>
</organism>
<gene>
    <name evidence="2" type="ORF">NDU88_001366</name>
</gene>
<feature type="compositionally biased region" description="Basic and acidic residues" evidence="1">
    <location>
        <begin position="29"/>
        <end position="43"/>
    </location>
</feature>
<proteinExistence type="predicted"/>
<name>A0AAV7MLB0_PLEWA</name>
<comment type="caution">
    <text evidence="2">The sequence shown here is derived from an EMBL/GenBank/DDBJ whole genome shotgun (WGS) entry which is preliminary data.</text>
</comment>
<dbReference type="EMBL" id="JANPWB010000013">
    <property type="protein sequence ID" value="KAJ1103949.1"/>
    <property type="molecule type" value="Genomic_DNA"/>
</dbReference>
<reference evidence="2" key="1">
    <citation type="journal article" date="2022" name="bioRxiv">
        <title>Sequencing and chromosome-scale assembly of the giantPleurodeles waltlgenome.</title>
        <authorList>
            <person name="Brown T."/>
            <person name="Elewa A."/>
            <person name="Iarovenko S."/>
            <person name="Subramanian E."/>
            <person name="Araus A.J."/>
            <person name="Petzold A."/>
            <person name="Susuki M."/>
            <person name="Suzuki K.-i.T."/>
            <person name="Hayashi T."/>
            <person name="Toyoda A."/>
            <person name="Oliveira C."/>
            <person name="Osipova E."/>
            <person name="Leigh N.D."/>
            <person name="Simon A."/>
            <person name="Yun M.H."/>
        </authorList>
    </citation>
    <scope>NUCLEOTIDE SEQUENCE</scope>
    <source>
        <strain evidence="2">20211129_DDA</strain>
        <tissue evidence="2">Liver</tissue>
    </source>
</reference>
<dbReference type="Proteomes" id="UP001066276">
    <property type="component" value="Chromosome 9"/>
</dbReference>